<feature type="region of interest" description="Disordered" evidence="5">
    <location>
        <begin position="422"/>
        <end position="450"/>
    </location>
</feature>
<feature type="region of interest" description="Disordered" evidence="5">
    <location>
        <begin position="1"/>
        <end position="24"/>
    </location>
</feature>
<feature type="domain" description="ABC transporter" evidence="6">
    <location>
        <begin position="25"/>
        <end position="272"/>
    </location>
</feature>
<keyword evidence="2" id="KW-0813">Transport</keyword>
<sequence>MSFQTDPRVDADESVATDPESEPLVSVENLQTYYDTGGIRSSNPVKAVDGVSFEIERGETLGLVGESGCGKTTLGRTLVRLERPTGGSVAFDGTDITTLSGEELTAWRKNAQIVFQDPDSSMNDRLTVGKIVREPLDSYDWKTPRQRRARVRELLDLVGLQPEHYYRYPHQFSGGQRQRIGIARALALNPDFVVLDEPTSALDVSVQAKILNLLEELQAELGLTYLLIAHDLSVVRHACDRIAVMYLGNIMEIGEAEQVFTEPANPYTRTLLSAIPSPDPTVDRNRIPLRGSPPSPRDPPAGCPLSTRCPMKVRPDKWDELSEDLWHALDVLQDILRERSKRADNLPTQIRRRVGLEDPTADFATIRDSVFEDVSVPESVATELDETERRLAEGGEPAALEYLRERFGSDCDAVFPDDHAVDATGRTSRCHRHREGDDESTAVDRGRFGR</sequence>
<evidence type="ECO:0000256" key="1">
    <source>
        <dbReference type="ARBA" id="ARBA00005417"/>
    </source>
</evidence>
<dbReference type="InterPro" id="IPR013563">
    <property type="entry name" value="Oligopep_ABC_C"/>
</dbReference>
<dbReference type="InterPro" id="IPR027417">
    <property type="entry name" value="P-loop_NTPase"/>
</dbReference>
<dbReference type="SUPFAM" id="SSF52540">
    <property type="entry name" value="P-loop containing nucleoside triphosphate hydrolases"/>
    <property type="match status" value="1"/>
</dbReference>
<dbReference type="Gene3D" id="3.40.50.300">
    <property type="entry name" value="P-loop containing nucleotide triphosphate hydrolases"/>
    <property type="match status" value="1"/>
</dbReference>
<evidence type="ECO:0000256" key="4">
    <source>
        <dbReference type="ARBA" id="ARBA00022840"/>
    </source>
</evidence>
<dbReference type="PANTHER" id="PTHR43776">
    <property type="entry name" value="TRANSPORT ATP-BINDING PROTEIN"/>
    <property type="match status" value="1"/>
</dbReference>
<dbReference type="Proteomes" id="UP000318864">
    <property type="component" value="Unassembled WGS sequence"/>
</dbReference>
<dbReference type="AlphaFoldDB" id="A0A4S3TMU2"/>
<keyword evidence="3" id="KW-0547">Nucleotide-binding</keyword>
<evidence type="ECO:0000313" key="8">
    <source>
        <dbReference type="Proteomes" id="UP000318864"/>
    </source>
</evidence>
<dbReference type="Pfam" id="PF00005">
    <property type="entry name" value="ABC_tran"/>
    <property type="match status" value="1"/>
</dbReference>
<dbReference type="GO" id="GO:0055085">
    <property type="term" value="P:transmembrane transport"/>
    <property type="evidence" value="ECO:0007669"/>
    <property type="project" value="UniProtKB-ARBA"/>
</dbReference>
<feature type="compositionally biased region" description="Acidic residues" evidence="5">
    <location>
        <begin position="12"/>
        <end position="21"/>
    </location>
</feature>
<dbReference type="GO" id="GO:0016887">
    <property type="term" value="F:ATP hydrolysis activity"/>
    <property type="evidence" value="ECO:0007669"/>
    <property type="project" value="InterPro"/>
</dbReference>
<dbReference type="PROSITE" id="PS50893">
    <property type="entry name" value="ABC_TRANSPORTER_2"/>
    <property type="match status" value="1"/>
</dbReference>
<dbReference type="PROSITE" id="PS00211">
    <property type="entry name" value="ABC_TRANSPORTER_1"/>
    <property type="match status" value="1"/>
</dbReference>
<evidence type="ECO:0000256" key="5">
    <source>
        <dbReference type="SAM" id="MobiDB-lite"/>
    </source>
</evidence>
<dbReference type="SMART" id="SM00382">
    <property type="entry name" value="AAA"/>
    <property type="match status" value="1"/>
</dbReference>
<keyword evidence="4 7" id="KW-0067">ATP-binding</keyword>
<dbReference type="PANTHER" id="PTHR43776:SF7">
    <property type="entry name" value="D,D-DIPEPTIDE TRANSPORT ATP-BINDING PROTEIN DDPF-RELATED"/>
    <property type="match status" value="1"/>
</dbReference>
<dbReference type="GO" id="GO:0005524">
    <property type="term" value="F:ATP binding"/>
    <property type="evidence" value="ECO:0007669"/>
    <property type="project" value="UniProtKB-KW"/>
</dbReference>
<protein>
    <submittedName>
        <fullName evidence="7">ABC transporter ATP-binding protein</fullName>
    </submittedName>
</protein>
<proteinExistence type="inferred from homology"/>
<gene>
    <name evidence="7" type="ORF">D8Y22_16270</name>
</gene>
<evidence type="ECO:0000259" key="6">
    <source>
        <dbReference type="PROSITE" id="PS50893"/>
    </source>
</evidence>
<dbReference type="InterPro" id="IPR003439">
    <property type="entry name" value="ABC_transporter-like_ATP-bd"/>
</dbReference>
<name>A0A4S3TMU2_9EURY</name>
<dbReference type="OrthoDB" id="18209at2157"/>
<dbReference type="InterPro" id="IPR003593">
    <property type="entry name" value="AAA+_ATPase"/>
</dbReference>
<dbReference type="EMBL" id="RBZW01000055">
    <property type="protein sequence ID" value="THE63878.1"/>
    <property type="molecule type" value="Genomic_DNA"/>
</dbReference>
<evidence type="ECO:0000256" key="2">
    <source>
        <dbReference type="ARBA" id="ARBA00022448"/>
    </source>
</evidence>
<dbReference type="InterPro" id="IPR050319">
    <property type="entry name" value="ABC_transp_ATP-bind"/>
</dbReference>
<keyword evidence="8" id="KW-1185">Reference proteome</keyword>
<dbReference type="CDD" id="cd03257">
    <property type="entry name" value="ABC_NikE_OppD_transporters"/>
    <property type="match status" value="1"/>
</dbReference>
<dbReference type="NCBIfam" id="TIGR01727">
    <property type="entry name" value="oligo_HPY"/>
    <property type="match status" value="1"/>
</dbReference>
<dbReference type="RefSeq" id="WP_141465724.1">
    <property type="nucleotide sequence ID" value="NZ_RBZW01000055.1"/>
</dbReference>
<evidence type="ECO:0000313" key="7">
    <source>
        <dbReference type="EMBL" id="THE63878.1"/>
    </source>
</evidence>
<organism evidence="7 8">
    <name type="scientific">Salinadaptatus halalkaliphilus</name>
    <dbReference type="NCBI Taxonomy" id="2419781"/>
    <lineage>
        <taxon>Archaea</taxon>
        <taxon>Methanobacteriati</taxon>
        <taxon>Methanobacteriota</taxon>
        <taxon>Stenosarchaea group</taxon>
        <taxon>Halobacteria</taxon>
        <taxon>Halobacteriales</taxon>
        <taxon>Natrialbaceae</taxon>
        <taxon>Salinadaptatus</taxon>
    </lineage>
</organism>
<dbReference type="InterPro" id="IPR017871">
    <property type="entry name" value="ABC_transporter-like_CS"/>
</dbReference>
<evidence type="ECO:0000256" key="3">
    <source>
        <dbReference type="ARBA" id="ARBA00022741"/>
    </source>
</evidence>
<comment type="similarity">
    <text evidence="1">Belongs to the ABC transporter superfamily.</text>
</comment>
<dbReference type="Pfam" id="PF08352">
    <property type="entry name" value="oligo_HPY"/>
    <property type="match status" value="1"/>
</dbReference>
<dbReference type="GO" id="GO:0015833">
    <property type="term" value="P:peptide transport"/>
    <property type="evidence" value="ECO:0007669"/>
    <property type="project" value="InterPro"/>
</dbReference>
<comment type="caution">
    <text evidence="7">The sequence shown here is derived from an EMBL/GenBank/DDBJ whole genome shotgun (WGS) entry which is preliminary data.</text>
</comment>
<accession>A0A4S3TMU2</accession>
<reference evidence="7 8" key="1">
    <citation type="submission" date="2018-10" db="EMBL/GenBank/DDBJ databases">
        <title>Natronolimnobius sp. XQ-INN 246 isolated from Inner Mongolia Autonomous Region of China.</title>
        <authorList>
            <person name="Xue Q."/>
        </authorList>
    </citation>
    <scope>NUCLEOTIDE SEQUENCE [LARGE SCALE GENOMIC DNA]</scope>
    <source>
        <strain evidence="7 8">XQ-INN 246</strain>
    </source>
</reference>
<dbReference type="FunFam" id="3.40.50.300:FF:000016">
    <property type="entry name" value="Oligopeptide ABC transporter ATP-binding component"/>
    <property type="match status" value="1"/>
</dbReference>